<organism evidence="2 3">
    <name type="scientific">Flavobacterium anhuiense</name>
    <dbReference type="NCBI Taxonomy" id="459526"/>
    <lineage>
        <taxon>Bacteria</taxon>
        <taxon>Pseudomonadati</taxon>
        <taxon>Bacteroidota</taxon>
        <taxon>Flavobacteriia</taxon>
        <taxon>Flavobacteriales</taxon>
        <taxon>Flavobacteriaceae</taxon>
        <taxon>Flavobacterium</taxon>
    </lineage>
</organism>
<name>A0A444VWY7_9FLAO</name>
<keyword evidence="1" id="KW-1133">Transmembrane helix</keyword>
<keyword evidence="1" id="KW-0812">Transmembrane</keyword>
<keyword evidence="1" id="KW-0472">Membrane</keyword>
<protein>
    <submittedName>
        <fullName evidence="2">Uncharacterized protein</fullName>
    </submittedName>
</protein>
<reference evidence="2 3" key="1">
    <citation type="submission" date="2014-12" db="EMBL/GenBank/DDBJ databases">
        <title>Genome sequence of Flavobacterium anhuiense RCM74.</title>
        <authorList>
            <person name="Kim J.F."/>
            <person name="Song J.Y."/>
            <person name="Kwak M.-J."/>
            <person name="Lee S.-W."/>
        </authorList>
    </citation>
    <scope>NUCLEOTIDE SEQUENCE [LARGE SCALE GENOMIC DNA]</scope>
    <source>
        <strain evidence="2 3">RCM74</strain>
    </source>
</reference>
<gene>
    <name evidence="2" type="ORF">NU08_2951</name>
</gene>
<dbReference type="AlphaFoldDB" id="A0A444VWY7"/>
<dbReference type="EMBL" id="JUIV01000011">
    <property type="protein sequence ID" value="RYJ38048.1"/>
    <property type="molecule type" value="Genomic_DNA"/>
</dbReference>
<evidence type="ECO:0000313" key="3">
    <source>
        <dbReference type="Proteomes" id="UP000290433"/>
    </source>
</evidence>
<sequence>MTISFVSSRNDLLFGYYLMALHQILLLFYIIQSKNKFEPA</sequence>
<evidence type="ECO:0000313" key="2">
    <source>
        <dbReference type="EMBL" id="RYJ38048.1"/>
    </source>
</evidence>
<evidence type="ECO:0000256" key="1">
    <source>
        <dbReference type="SAM" id="Phobius"/>
    </source>
</evidence>
<accession>A0A444VWY7</accession>
<feature type="transmembrane region" description="Helical" evidence="1">
    <location>
        <begin position="12"/>
        <end position="31"/>
    </location>
</feature>
<comment type="caution">
    <text evidence="2">The sequence shown here is derived from an EMBL/GenBank/DDBJ whole genome shotgun (WGS) entry which is preliminary data.</text>
</comment>
<proteinExistence type="predicted"/>
<dbReference type="Proteomes" id="UP000290433">
    <property type="component" value="Unassembled WGS sequence"/>
</dbReference>